<evidence type="ECO:0000256" key="1">
    <source>
        <dbReference type="ARBA" id="ARBA00001970"/>
    </source>
</evidence>
<dbReference type="PANTHER" id="PTHR23289">
    <property type="entry name" value="CYTOCHROME C OXIDASE ASSEMBLY PROTEIN COX15"/>
    <property type="match status" value="1"/>
</dbReference>
<comment type="cofactor">
    <cofactor evidence="1 12">
        <name>heme b</name>
        <dbReference type="ChEBI" id="CHEBI:60344"/>
    </cofactor>
</comment>
<dbReference type="GO" id="GO:0046872">
    <property type="term" value="F:metal ion binding"/>
    <property type="evidence" value="ECO:0007669"/>
    <property type="project" value="UniProtKB-KW"/>
</dbReference>
<dbReference type="Pfam" id="PF02628">
    <property type="entry name" value="COX15-CtaA"/>
    <property type="match status" value="1"/>
</dbReference>
<dbReference type="UniPathway" id="UPA00269">
    <property type="reaction ID" value="UER00713"/>
</dbReference>
<evidence type="ECO:0000256" key="9">
    <source>
        <dbReference type="ARBA" id="ARBA00023136"/>
    </source>
</evidence>
<dbReference type="HAMAP" id="MF_01665">
    <property type="entry name" value="HemeA_synth_type2"/>
    <property type="match status" value="1"/>
</dbReference>
<dbReference type="GO" id="GO:0006784">
    <property type="term" value="P:heme A biosynthetic process"/>
    <property type="evidence" value="ECO:0007669"/>
    <property type="project" value="UniProtKB-UniRule"/>
</dbReference>
<dbReference type="Proteomes" id="UP000544872">
    <property type="component" value="Unassembled WGS sequence"/>
</dbReference>
<feature type="binding site" description="axial binding residue" evidence="12">
    <location>
        <position position="275"/>
    </location>
    <ligand>
        <name>heme</name>
        <dbReference type="ChEBI" id="CHEBI:30413"/>
    </ligand>
    <ligandPart>
        <name>Fe</name>
        <dbReference type="ChEBI" id="CHEBI:18248"/>
    </ligandPart>
</feature>
<dbReference type="InterPro" id="IPR023754">
    <property type="entry name" value="HemeA_Synthase_type2"/>
</dbReference>
<dbReference type="EMBL" id="JACIIX010000001">
    <property type="protein sequence ID" value="MBB6208899.1"/>
    <property type="molecule type" value="Genomic_DNA"/>
</dbReference>
<comment type="similarity">
    <text evidence="12">Belongs to the COX15/CtaA family. Type 2 subfamily.</text>
</comment>
<evidence type="ECO:0000256" key="6">
    <source>
        <dbReference type="ARBA" id="ARBA00023002"/>
    </source>
</evidence>
<comment type="pathway">
    <text evidence="10 12">Porphyrin-containing compound metabolism; heme A biosynthesis; heme A from heme O: step 1/1.</text>
</comment>
<reference evidence="13 14" key="1">
    <citation type="submission" date="2020-08" db="EMBL/GenBank/DDBJ databases">
        <title>Genomic Encyclopedia of Type Strains, Phase IV (KMG-IV): sequencing the most valuable type-strain genomes for metagenomic binning, comparative biology and taxonomic classification.</title>
        <authorList>
            <person name="Goeker M."/>
        </authorList>
    </citation>
    <scope>NUCLEOTIDE SEQUENCE [LARGE SCALE GENOMIC DNA]</scope>
    <source>
        <strain evidence="13 14">DSM 11590</strain>
    </source>
</reference>
<dbReference type="GO" id="GO:0120547">
    <property type="term" value="F:heme A synthase activity"/>
    <property type="evidence" value="ECO:0007669"/>
    <property type="project" value="UniProtKB-EC"/>
</dbReference>
<dbReference type="AlphaFoldDB" id="A0A7W9ZF55"/>
<dbReference type="GO" id="GO:0005886">
    <property type="term" value="C:plasma membrane"/>
    <property type="evidence" value="ECO:0007669"/>
    <property type="project" value="UniProtKB-SubCell"/>
</dbReference>
<feature type="transmembrane region" description="Helical" evidence="12">
    <location>
        <begin position="22"/>
        <end position="40"/>
    </location>
</feature>
<evidence type="ECO:0000256" key="11">
    <source>
        <dbReference type="ARBA" id="ARBA00048044"/>
    </source>
</evidence>
<feature type="transmembrane region" description="Helical" evidence="12">
    <location>
        <begin position="134"/>
        <end position="156"/>
    </location>
</feature>
<evidence type="ECO:0000256" key="4">
    <source>
        <dbReference type="ARBA" id="ARBA00022723"/>
    </source>
</evidence>
<protein>
    <recommendedName>
        <fullName evidence="12">Heme A synthase</fullName>
        <shortName evidence="12">HAS</shortName>
        <ecNumber evidence="12">1.17.99.9</ecNumber>
    </recommendedName>
    <alternativeName>
        <fullName evidence="12">Cytochrome aa3-controlling protein</fullName>
    </alternativeName>
</protein>
<dbReference type="GO" id="GO:0016653">
    <property type="term" value="F:oxidoreductase activity, acting on NAD(P)H, heme protein as acceptor"/>
    <property type="evidence" value="ECO:0007669"/>
    <property type="project" value="TreeGrafter"/>
</dbReference>
<dbReference type="RefSeq" id="WP_184260486.1">
    <property type="nucleotide sequence ID" value="NZ_JACIIX010000001.1"/>
</dbReference>
<gene>
    <name evidence="12" type="primary">ctaA</name>
    <name evidence="13" type="ORF">FHS48_000280</name>
</gene>
<feature type="transmembrane region" description="Helical" evidence="12">
    <location>
        <begin position="334"/>
        <end position="350"/>
    </location>
</feature>
<keyword evidence="4 12" id="KW-0479">Metal-binding</keyword>
<evidence type="ECO:0000256" key="8">
    <source>
        <dbReference type="ARBA" id="ARBA00023133"/>
    </source>
</evidence>
<keyword evidence="7 12" id="KW-0408">Iron</keyword>
<dbReference type="PANTHER" id="PTHR23289:SF2">
    <property type="entry name" value="CYTOCHROME C OXIDASE ASSEMBLY PROTEIN COX15 HOMOLOG"/>
    <property type="match status" value="1"/>
</dbReference>
<dbReference type="InterPro" id="IPR003780">
    <property type="entry name" value="COX15/CtaA_fam"/>
</dbReference>
<accession>A0A7W9ZF55</accession>
<keyword evidence="8 12" id="KW-0350">Heme biosynthesis</keyword>
<sequence length="366" mass="39405">MPSAVIPLPPSLHRPAPPGVRLWLYGLCAALLVMVALGGATRLTNSGLSMVEWKPLTVLPPLTDADWQSDFSKYQQSPEYRHRTTGMTLSEYKGIFWLEYVHRLWGRMIGACVLVPLAVFSLRRRLAPPLLRRMGLLFVLGGAQGGLGWLMVASGLNDRPEVSHFRLGAHFLMAVLLYGLLLTTALRLTAGPDGRATLMPPRPGDPVANALLVPVTLTLLWGAFTAGLDAGLFYNTFPLMDGQLLPPDLAQASLWPPGPGALLLVENPATVQFVHRCLAVLTVLGLCLSWLLLWRHHPAPAVRRAAQVTALAAVAQMALGIATLLAAVPVPLGVAHQTGALLLVTCLLVLRHLSGTCRTTDEEGAR</sequence>
<keyword evidence="3 12" id="KW-0812">Transmembrane</keyword>
<organism evidence="13 14">
    <name type="scientific">Novispirillum itersonii</name>
    <name type="common">Aquaspirillum itersonii</name>
    <dbReference type="NCBI Taxonomy" id="189"/>
    <lineage>
        <taxon>Bacteria</taxon>
        <taxon>Pseudomonadati</taxon>
        <taxon>Pseudomonadota</taxon>
        <taxon>Alphaproteobacteria</taxon>
        <taxon>Rhodospirillales</taxon>
        <taxon>Novispirillaceae</taxon>
        <taxon>Novispirillum</taxon>
    </lineage>
</organism>
<evidence type="ECO:0000256" key="10">
    <source>
        <dbReference type="ARBA" id="ARBA00044501"/>
    </source>
</evidence>
<keyword evidence="5 12" id="KW-1133">Transmembrane helix</keyword>
<feature type="transmembrane region" description="Helical" evidence="12">
    <location>
        <begin position="305"/>
        <end position="328"/>
    </location>
</feature>
<evidence type="ECO:0000313" key="13">
    <source>
        <dbReference type="EMBL" id="MBB6208899.1"/>
    </source>
</evidence>
<comment type="caution">
    <text evidence="13">The sequence shown here is derived from an EMBL/GenBank/DDBJ whole genome shotgun (WGS) entry which is preliminary data.</text>
</comment>
<keyword evidence="6 12" id="KW-0560">Oxidoreductase</keyword>
<dbReference type="EC" id="1.17.99.9" evidence="12"/>
<feature type="transmembrane region" description="Helical" evidence="12">
    <location>
        <begin position="211"/>
        <end position="234"/>
    </location>
</feature>
<feature type="transmembrane region" description="Helical" evidence="12">
    <location>
        <begin position="273"/>
        <end position="293"/>
    </location>
</feature>
<evidence type="ECO:0000256" key="5">
    <source>
        <dbReference type="ARBA" id="ARBA00022989"/>
    </source>
</evidence>
<evidence type="ECO:0000256" key="3">
    <source>
        <dbReference type="ARBA" id="ARBA00022692"/>
    </source>
</evidence>
<comment type="subcellular location">
    <subcellularLocation>
        <location evidence="12">Cell membrane</location>
        <topology evidence="12">Multi-pass membrane protein</topology>
    </subcellularLocation>
    <subcellularLocation>
        <location evidence="2">Membrane</location>
        <topology evidence="2">Multi-pass membrane protein</topology>
    </subcellularLocation>
</comment>
<evidence type="ECO:0000256" key="7">
    <source>
        <dbReference type="ARBA" id="ARBA00023004"/>
    </source>
</evidence>
<feature type="transmembrane region" description="Helical" evidence="12">
    <location>
        <begin position="104"/>
        <end position="122"/>
    </location>
</feature>
<proteinExistence type="inferred from homology"/>
<evidence type="ECO:0000313" key="14">
    <source>
        <dbReference type="Proteomes" id="UP000544872"/>
    </source>
</evidence>
<evidence type="ECO:0000256" key="12">
    <source>
        <dbReference type="HAMAP-Rule" id="MF_01665"/>
    </source>
</evidence>
<comment type="catalytic activity">
    <reaction evidence="11">
        <text>Fe(II)-heme o + 2 A + H2O = Fe(II)-heme a + 2 AH2</text>
        <dbReference type="Rhea" id="RHEA:63388"/>
        <dbReference type="ChEBI" id="CHEBI:13193"/>
        <dbReference type="ChEBI" id="CHEBI:15377"/>
        <dbReference type="ChEBI" id="CHEBI:17499"/>
        <dbReference type="ChEBI" id="CHEBI:60530"/>
        <dbReference type="ChEBI" id="CHEBI:61715"/>
        <dbReference type="EC" id="1.17.99.9"/>
    </reaction>
    <physiologicalReaction direction="left-to-right" evidence="11">
        <dbReference type="Rhea" id="RHEA:63389"/>
    </physiologicalReaction>
</comment>
<keyword evidence="14" id="KW-1185">Reference proteome</keyword>
<feature type="binding site" description="axial binding residue" evidence="12">
    <location>
        <position position="336"/>
    </location>
    <ligand>
        <name>heme</name>
        <dbReference type="ChEBI" id="CHEBI:30413"/>
    </ligand>
    <ligandPart>
        <name>Fe</name>
        <dbReference type="ChEBI" id="CHEBI:18248"/>
    </ligandPart>
</feature>
<keyword evidence="12" id="KW-1003">Cell membrane</keyword>
<feature type="transmembrane region" description="Helical" evidence="12">
    <location>
        <begin position="168"/>
        <end position="190"/>
    </location>
</feature>
<comment type="function">
    <text evidence="12">Catalyzes the conversion of heme O to heme A by two successive hydroxylations of the methyl group at C8. The first hydroxylation forms heme I, the second hydroxylation results in an unstable dihydroxymethyl group, which spontaneously dehydrates, resulting in the formyl group of heme A.</text>
</comment>
<evidence type="ECO:0000256" key="2">
    <source>
        <dbReference type="ARBA" id="ARBA00004141"/>
    </source>
</evidence>
<comment type="subunit">
    <text evidence="12">Interacts with CtaB.</text>
</comment>
<name>A0A7W9ZF55_NOVIT</name>
<keyword evidence="9 12" id="KW-0472">Membrane</keyword>